<evidence type="ECO:0000313" key="2">
    <source>
        <dbReference type="EMBL" id="CAD9079084.1"/>
    </source>
</evidence>
<protein>
    <submittedName>
        <fullName evidence="2">Uncharacterized protein</fullName>
    </submittedName>
</protein>
<dbReference type="AlphaFoldDB" id="A0A6U0K438"/>
<dbReference type="EMBL" id="HBGD01002792">
    <property type="protein sequence ID" value="CAD9079084.1"/>
    <property type="molecule type" value="Transcribed_RNA"/>
</dbReference>
<dbReference type="InterPro" id="IPR029055">
    <property type="entry name" value="Ntn_hydrolases_N"/>
</dbReference>
<dbReference type="GO" id="GO:0005737">
    <property type="term" value="C:cytoplasm"/>
    <property type="evidence" value="ECO:0007669"/>
    <property type="project" value="TreeGrafter"/>
</dbReference>
<dbReference type="Gene3D" id="3.60.20.30">
    <property type="entry name" value="(Glycosyl)asparaginase"/>
    <property type="match status" value="1"/>
</dbReference>
<accession>A0A6U0K438</accession>
<dbReference type="EMBL" id="HBGD01002791">
    <property type="protein sequence ID" value="CAD9079083.1"/>
    <property type="molecule type" value="Transcribed_RNA"/>
</dbReference>
<dbReference type="GO" id="GO:0051604">
    <property type="term" value="P:protein maturation"/>
    <property type="evidence" value="ECO:0007669"/>
    <property type="project" value="TreeGrafter"/>
</dbReference>
<name>A0A6U0K438_9EUKA</name>
<dbReference type="Pfam" id="PF01112">
    <property type="entry name" value="Asparaginase_2"/>
    <property type="match status" value="1"/>
</dbReference>
<sequence length="458" mass="51146">MPRVNFALALHIGAGHHSTLKSKEYMELMRETLKKAREELDKKVAEFHEMWKRRGVRKELHSSLDQMFCPILTNVIANLENSTLTNAGLSSNLTRYKSITECDACVMVGGTEGGKRSRWGAIGAARGIRNPIKGAEWLMERSSWNTCGNIVSRSLTEPVMLTGLGLWEKIRREREGAEKDTPQNDQTQICSKRLLFPEICENPTDLDSFLVHDSAKKRWEVFNERLYDTVGAVMMVWLEENEEDSNQTSHSDADEHALKASYSTRARKRRRLNGGDYIYQPSHGGPSDFCSVTGVSSGGIAMKCEGRVGEAALAGIGCYADAHCSVSCTGAGEDIMLSFSARNIAEQLEKDISGQEAIWNVIVRDYVSRRDLQKGAFDNPKAQPRNIMGALVLSRDTDSESSTPRKTRVALHCAFTAWSMGVAHLSSFDDKIHCSIHRQSQENVGKNMFYQEINLLQS</sequence>
<dbReference type="PANTHER" id="PTHR10188:SF8">
    <property type="entry name" value="THREONINE ASPARTASE 1"/>
    <property type="match status" value="1"/>
</dbReference>
<dbReference type="GO" id="GO:0004298">
    <property type="term" value="F:threonine-type endopeptidase activity"/>
    <property type="evidence" value="ECO:0007669"/>
    <property type="project" value="TreeGrafter"/>
</dbReference>
<reference evidence="2" key="1">
    <citation type="submission" date="2021-01" db="EMBL/GenBank/DDBJ databases">
        <authorList>
            <person name="Corre E."/>
            <person name="Pelletier E."/>
            <person name="Niang G."/>
            <person name="Scheremetjew M."/>
            <person name="Finn R."/>
            <person name="Kale V."/>
            <person name="Holt S."/>
            <person name="Cochrane G."/>
            <person name="Meng A."/>
            <person name="Brown T."/>
            <person name="Cohen L."/>
        </authorList>
    </citation>
    <scope>NUCLEOTIDE SEQUENCE</scope>
    <source>
        <strain evidence="2">WS</strain>
    </source>
</reference>
<dbReference type="PANTHER" id="PTHR10188">
    <property type="entry name" value="L-ASPARAGINASE"/>
    <property type="match status" value="1"/>
</dbReference>
<organism evidence="2">
    <name type="scientific">Percolomonas cosmopolitus</name>
    <dbReference type="NCBI Taxonomy" id="63605"/>
    <lineage>
        <taxon>Eukaryota</taxon>
        <taxon>Discoba</taxon>
        <taxon>Heterolobosea</taxon>
        <taxon>Tetramitia</taxon>
        <taxon>Eutetramitia</taxon>
        <taxon>Percolomonadidae</taxon>
        <taxon>Percolomonas</taxon>
    </lineage>
</organism>
<dbReference type="SUPFAM" id="SSF56235">
    <property type="entry name" value="N-terminal nucleophile aminohydrolases (Ntn hydrolases)"/>
    <property type="match status" value="2"/>
</dbReference>
<proteinExistence type="predicted"/>
<dbReference type="InterPro" id="IPR000246">
    <property type="entry name" value="Peptidase_T2"/>
</dbReference>
<evidence type="ECO:0000313" key="1">
    <source>
        <dbReference type="EMBL" id="CAD9079083.1"/>
    </source>
</evidence>
<gene>
    <name evidence="1" type="ORF">PCOS0759_LOCUS2315</name>
    <name evidence="2" type="ORF">PCOS0759_LOCUS2316</name>
</gene>